<evidence type="ECO:0000256" key="1">
    <source>
        <dbReference type="SAM" id="MobiDB-lite"/>
    </source>
</evidence>
<reference evidence="2" key="1">
    <citation type="journal article" date="2013" name="Nat. Commun.">
        <title>Whole-genome sequencing of Oryza brachyantha reveals mechanisms underlying Oryza genome evolution.</title>
        <authorList>
            <person name="Chen J."/>
            <person name="Huang Q."/>
            <person name="Gao D."/>
            <person name="Wang J."/>
            <person name="Lang Y."/>
            <person name="Liu T."/>
            <person name="Li B."/>
            <person name="Bai Z."/>
            <person name="Luis Goicoechea J."/>
            <person name="Liang C."/>
            <person name="Chen C."/>
            <person name="Zhang W."/>
            <person name="Sun S."/>
            <person name="Liao Y."/>
            <person name="Zhang X."/>
            <person name="Yang L."/>
            <person name="Song C."/>
            <person name="Wang M."/>
            <person name="Shi J."/>
            <person name="Liu G."/>
            <person name="Liu J."/>
            <person name="Zhou H."/>
            <person name="Zhou W."/>
            <person name="Yu Q."/>
            <person name="An N."/>
            <person name="Chen Y."/>
            <person name="Cai Q."/>
            <person name="Wang B."/>
            <person name="Liu B."/>
            <person name="Min J."/>
            <person name="Huang Y."/>
            <person name="Wu H."/>
            <person name="Li Z."/>
            <person name="Zhang Y."/>
            <person name="Yin Y."/>
            <person name="Song W."/>
            <person name="Jiang J."/>
            <person name="Jackson S.A."/>
            <person name="Wing R.A."/>
            <person name="Wang J."/>
            <person name="Chen M."/>
        </authorList>
    </citation>
    <scope>NUCLEOTIDE SEQUENCE [LARGE SCALE GENOMIC DNA]</scope>
    <source>
        <strain evidence="2">cv. IRGC 101232</strain>
    </source>
</reference>
<keyword evidence="3" id="KW-1185">Reference proteome</keyword>
<dbReference type="HOGENOM" id="CLU_1443116_0_0_1"/>
<feature type="compositionally biased region" description="Low complexity" evidence="1">
    <location>
        <begin position="169"/>
        <end position="188"/>
    </location>
</feature>
<dbReference type="EnsemblPlants" id="OB11G21180.1">
    <property type="protein sequence ID" value="OB11G21180.1"/>
    <property type="gene ID" value="OB11G21180"/>
</dbReference>
<feature type="region of interest" description="Disordered" evidence="1">
    <location>
        <begin position="127"/>
        <end position="188"/>
    </location>
</feature>
<dbReference type="AlphaFoldDB" id="J3N8I2"/>
<name>J3N8I2_ORYBR</name>
<reference evidence="2" key="2">
    <citation type="submission" date="2013-04" db="UniProtKB">
        <authorList>
            <consortium name="EnsemblPlants"/>
        </authorList>
    </citation>
    <scope>IDENTIFICATION</scope>
</reference>
<dbReference type="Proteomes" id="UP000006038">
    <property type="component" value="Chromosome 11"/>
</dbReference>
<evidence type="ECO:0000313" key="2">
    <source>
        <dbReference type="EnsemblPlants" id="OB11G21180.1"/>
    </source>
</evidence>
<dbReference type="Gramene" id="OB11G21180.1">
    <property type="protein sequence ID" value="OB11G21180.1"/>
    <property type="gene ID" value="OB11G21180"/>
</dbReference>
<accession>J3N8I2</accession>
<organism evidence="2">
    <name type="scientific">Oryza brachyantha</name>
    <name type="common">malo sina</name>
    <dbReference type="NCBI Taxonomy" id="4533"/>
    <lineage>
        <taxon>Eukaryota</taxon>
        <taxon>Viridiplantae</taxon>
        <taxon>Streptophyta</taxon>
        <taxon>Embryophyta</taxon>
        <taxon>Tracheophyta</taxon>
        <taxon>Spermatophyta</taxon>
        <taxon>Magnoliopsida</taxon>
        <taxon>Liliopsida</taxon>
        <taxon>Poales</taxon>
        <taxon>Poaceae</taxon>
        <taxon>BOP clade</taxon>
        <taxon>Oryzoideae</taxon>
        <taxon>Oryzeae</taxon>
        <taxon>Oryzinae</taxon>
        <taxon>Oryza</taxon>
    </lineage>
</organism>
<evidence type="ECO:0000313" key="3">
    <source>
        <dbReference type="Proteomes" id="UP000006038"/>
    </source>
</evidence>
<sequence length="188" mass="20517">MTQDRLNALALIALESGIPEKIDYEYSIEDFISKNVKRISLFKCYTTDRFLLLVDIHHLGTFSEPQRATGRVIPPSITEEWEQLIVIFTSAVTCRAAAAAKHKMLPSPVKPRAGRDRRPAEFWKLPAQGKEAAGTGNGSSNTTPPVPSGPAFLGDQQGINCCYLDPPSADAQAPLSPLQPLSSRPSQM</sequence>
<proteinExistence type="predicted"/>
<protein>
    <submittedName>
        <fullName evidence="2">Uncharacterized protein</fullName>
    </submittedName>
</protein>